<dbReference type="AlphaFoldDB" id="A0A9X3EBG6"/>
<comment type="caution">
    <text evidence="1">The sequence shown here is derived from an EMBL/GenBank/DDBJ whole genome shotgun (WGS) entry which is preliminary data.</text>
</comment>
<evidence type="ECO:0000313" key="2">
    <source>
        <dbReference type="Proteomes" id="UP001150830"/>
    </source>
</evidence>
<dbReference type="EMBL" id="JAPNOA010000003">
    <property type="protein sequence ID" value="MCY0963670.1"/>
    <property type="molecule type" value="Genomic_DNA"/>
</dbReference>
<dbReference type="Proteomes" id="UP001150830">
    <property type="component" value="Unassembled WGS sequence"/>
</dbReference>
<proteinExistence type="predicted"/>
<accession>A0A9X3EBG6</accession>
<organism evidence="1 2">
    <name type="scientific">Parathalassolituus penaei</name>
    <dbReference type="NCBI Taxonomy" id="2997323"/>
    <lineage>
        <taxon>Bacteria</taxon>
        <taxon>Pseudomonadati</taxon>
        <taxon>Pseudomonadota</taxon>
        <taxon>Gammaproteobacteria</taxon>
        <taxon>Oceanospirillales</taxon>
        <taxon>Oceanospirillaceae</taxon>
        <taxon>Parathalassolituus</taxon>
    </lineage>
</organism>
<dbReference type="RefSeq" id="WP_283171888.1">
    <property type="nucleotide sequence ID" value="NZ_JAPNOA010000003.1"/>
</dbReference>
<keyword evidence="2" id="KW-1185">Reference proteome</keyword>
<sequence>MSVTFKTPQDVDGWLLEQLQFCQEHALDAVLQVANDYELVILGQERLYARRDSSLPASVRKILPAGYRHKTMGDNPELRRWVLDCGRPLEELVWNCAYGMAVDGLLPGCRRDDVVQLRQWPNLTRLNAGKQGVRLAALLSSRPTSLVLASRILDMEEREVFRFYSACKYAGMIHTVNRAEAPVVAHRREHKNITLIRRLFSHLSQMAHA</sequence>
<reference evidence="1" key="1">
    <citation type="submission" date="2022-11" db="EMBL/GenBank/DDBJ databases">
        <title>Parathalassolutuus dongxingensis gen. nov., sp. nov., a novel member of family Oceanospirillaceae isolated from a coastal shrimp pond in Guangxi, China.</title>
        <authorList>
            <person name="Chen H."/>
        </authorList>
    </citation>
    <scope>NUCLEOTIDE SEQUENCE</scope>
    <source>
        <strain evidence="1">G-43</strain>
    </source>
</reference>
<protein>
    <submittedName>
        <fullName evidence="1">Uncharacterized protein</fullName>
    </submittedName>
</protein>
<gene>
    <name evidence="1" type="ORF">OUO13_00505</name>
</gene>
<name>A0A9X3EBG6_9GAMM</name>
<evidence type="ECO:0000313" key="1">
    <source>
        <dbReference type="EMBL" id="MCY0963670.1"/>
    </source>
</evidence>